<evidence type="ECO:0000256" key="1">
    <source>
        <dbReference type="ARBA" id="ARBA00000085"/>
    </source>
</evidence>
<dbReference type="GO" id="GO:0046983">
    <property type="term" value="F:protein dimerization activity"/>
    <property type="evidence" value="ECO:0007669"/>
    <property type="project" value="InterPro"/>
</dbReference>
<keyword evidence="10" id="KW-0732">Signal</keyword>
<dbReference type="AlphaFoldDB" id="A0AAP2DJC9"/>
<dbReference type="EC" id="2.7.13.3" evidence="2"/>
<dbReference type="PANTHER" id="PTHR24421:SF10">
    <property type="entry name" value="NITRATE_NITRITE SENSOR PROTEIN NARQ"/>
    <property type="match status" value="1"/>
</dbReference>
<keyword evidence="9" id="KW-0472">Membrane</keyword>
<dbReference type="CDD" id="cd16917">
    <property type="entry name" value="HATPase_UhpB-NarQ-NarX-like"/>
    <property type="match status" value="1"/>
</dbReference>
<reference evidence="12 13" key="1">
    <citation type="submission" date="2021-05" db="EMBL/GenBank/DDBJ databases">
        <title>A Polyphasic approach of four new species of the genus Ohtaekwangia: Ohtaekwangia histidinii sp. nov., Ohtaekwangia cretensis sp. nov., Ohtaekwangia indiensis sp. nov., Ohtaekwangia reichenbachii sp. nov. from diverse environment.</title>
        <authorList>
            <person name="Octaviana S."/>
        </authorList>
    </citation>
    <scope>NUCLEOTIDE SEQUENCE [LARGE SCALE GENOMIC DNA]</scope>
    <source>
        <strain evidence="12 13">PWU4</strain>
    </source>
</reference>
<dbReference type="SUPFAM" id="SSF63829">
    <property type="entry name" value="Calcium-dependent phosphotriesterase"/>
    <property type="match status" value="1"/>
</dbReference>
<dbReference type="InterPro" id="IPR013783">
    <property type="entry name" value="Ig-like_fold"/>
</dbReference>
<dbReference type="InterPro" id="IPR036890">
    <property type="entry name" value="HATPase_C_sf"/>
</dbReference>
<evidence type="ECO:0000256" key="9">
    <source>
        <dbReference type="SAM" id="Phobius"/>
    </source>
</evidence>
<dbReference type="PROSITE" id="PS51257">
    <property type="entry name" value="PROKAR_LIPOPROTEIN"/>
    <property type="match status" value="1"/>
</dbReference>
<name>A0AAP2DJC9_9BACT</name>
<evidence type="ECO:0000256" key="5">
    <source>
        <dbReference type="ARBA" id="ARBA00022741"/>
    </source>
</evidence>
<dbReference type="Pfam" id="PF07494">
    <property type="entry name" value="Reg_prop"/>
    <property type="match status" value="1"/>
</dbReference>
<keyword evidence="7" id="KW-0067">ATP-binding</keyword>
<comment type="caution">
    <text evidence="12">The sequence shown here is derived from an EMBL/GenBank/DDBJ whole genome shotgun (WGS) entry which is preliminary data.</text>
</comment>
<proteinExistence type="predicted"/>
<dbReference type="InterPro" id="IPR005467">
    <property type="entry name" value="His_kinase_dom"/>
</dbReference>
<dbReference type="PROSITE" id="PS50109">
    <property type="entry name" value="HIS_KIN"/>
    <property type="match status" value="1"/>
</dbReference>
<dbReference type="GO" id="GO:0016020">
    <property type="term" value="C:membrane"/>
    <property type="evidence" value="ECO:0007669"/>
    <property type="project" value="InterPro"/>
</dbReference>
<feature type="transmembrane region" description="Helical" evidence="9">
    <location>
        <begin position="706"/>
        <end position="724"/>
    </location>
</feature>
<evidence type="ECO:0000256" key="4">
    <source>
        <dbReference type="ARBA" id="ARBA00022679"/>
    </source>
</evidence>
<dbReference type="InterPro" id="IPR011047">
    <property type="entry name" value="Quinoprotein_ADH-like_sf"/>
</dbReference>
<dbReference type="GO" id="GO:0000155">
    <property type="term" value="F:phosphorelay sensor kinase activity"/>
    <property type="evidence" value="ECO:0007669"/>
    <property type="project" value="InterPro"/>
</dbReference>
<dbReference type="Proteomes" id="UP001319200">
    <property type="component" value="Unassembled WGS sequence"/>
</dbReference>
<accession>A0AAP2DJC9</accession>
<keyword evidence="9" id="KW-1133">Transmembrane helix</keyword>
<dbReference type="InterPro" id="IPR015943">
    <property type="entry name" value="WD40/YVTN_repeat-like_dom_sf"/>
</dbReference>
<evidence type="ECO:0000313" key="12">
    <source>
        <dbReference type="EMBL" id="MBT1697290.1"/>
    </source>
</evidence>
<dbReference type="Gene3D" id="2.60.40.10">
    <property type="entry name" value="Immunoglobulins"/>
    <property type="match status" value="1"/>
</dbReference>
<dbReference type="RefSeq" id="WP_254163160.1">
    <property type="nucleotide sequence ID" value="NZ_JAHESF010000008.1"/>
</dbReference>
<sequence length="945" mass="107688">MGLKIVAGFFACMITGSCLSQSFTTINYSVPEGLPSSEVYQVYQDREGFLWFATDNGVVRFDGFEMQKFGVTQGLTDPVVFGFREDSKGRIWFRTFSGKLCYYEKGEIKKYAYNDRLTSIKSMGYPDFFFDADTGDLWFTISNITGKIDARGIVTQTEITTSSVFYEEIKGSYITGAAIRGALPAKHIRVNRKPFPIADPEHFVYRAPYVIQWNDKVYISISKSIFEFDGVSMKKVFTGPGEIIGFSKDKDNNLWVGYFHKSVQRFRSPDFKDPWSPQFLAKKSVTKVLQDNEQGLWFTTLEQGAFYVPNQQIQNWPLQTEAKVRAIMTAGNSFLVADEAGVLYAFDSTRGTLSEKKIFPNAVLAMFTDRNNTIWLSSTEWLYFMDQSLKEKREAMHTNASDFSQDNEGFIWAYGSNTIKKFDGDFNKLSNIDLGQRYRSIYVDDSLIFLGTRVGLHIRNRRMEMMDVPAIFSNVKISEFLKVNDSTLLVTTFGSGFILLNTRNWSHRHFNTSNNFIADDVYAALKHDDVLWFATDKGVARTDVQSLLSGDPAFDRLTRKSGLTSDKVSFLIFWNNAVWAFSDEGFSRIPKSLSRYANENPQFYFKDVTVNGQPVVLTGNKKLDHDENNIRIAFGYKSFNNQNIFTRYKIKGQPAWTPVAYNNLQFTSLAPGIYDFELQYSTDNIHWANAPDLPAFIINPPLWETWYFQTVVALLVMGIIYWYFRDQVKTYRRHQQKLIQSELEAIEKERSRIAKDLHDSVGTDFTAIKMMVTQLLKKHNEPQTDDVEVQFQNTLQDVKSIIYGLAPPGLERYGLMAGVQNYVAKLNGKVPLTIEVNSFGPEVKDPKLSIAIFRVLQELISNSLKHSDAKTISIHINAFADLLNIVYEDNGRGFASEAHNKGLGLFNIESRIQSVNGQLRFDSGAFGISYTIDIPLTGNSTMHRS</sequence>
<dbReference type="EMBL" id="JAHESF010000008">
    <property type="protein sequence ID" value="MBT1697290.1"/>
    <property type="molecule type" value="Genomic_DNA"/>
</dbReference>
<dbReference type="Gene3D" id="1.20.5.1930">
    <property type="match status" value="1"/>
</dbReference>
<dbReference type="Pfam" id="PF02518">
    <property type="entry name" value="HATPase_c"/>
    <property type="match status" value="1"/>
</dbReference>
<feature type="signal peptide" evidence="10">
    <location>
        <begin position="1"/>
        <end position="20"/>
    </location>
</feature>
<keyword evidence="3" id="KW-0597">Phosphoprotein</keyword>
<keyword evidence="5" id="KW-0547">Nucleotide-binding</keyword>
<dbReference type="SUPFAM" id="SSF55874">
    <property type="entry name" value="ATPase domain of HSP90 chaperone/DNA topoisomerase II/histidine kinase"/>
    <property type="match status" value="1"/>
</dbReference>
<dbReference type="Gene3D" id="3.30.565.10">
    <property type="entry name" value="Histidine kinase-like ATPase, C-terminal domain"/>
    <property type="match status" value="1"/>
</dbReference>
<evidence type="ECO:0000256" key="3">
    <source>
        <dbReference type="ARBA" id="ARBA00022553"/>
    </source>
</evidence>
<dbReference type="Gene3D" id="2.130.10.10">
    <property type="entry name" value="YVTN repeat-like/Quinoprotein amine dehydrogenase"/>
    <property type="match status" value="3"/>
</dbReference>
<keyword evidence="6" id="KW-0418">Kinase</keyword>
<dbReference type="InterPro" id="IPR011712">
    <property type="entry name" value="Sig_transdc_His_kin_sub3_dim/P"/>
</dbReference>
<dbReference type="Pfam" id="PF07730">
    <property type="entry name" value="HisKA_3"/>
    <property type="match status" value="1"/>
</dbReference>
<protein>
    <recommendedName>
        <fullName evidence="2">histidine kinase</fullName>
        <ecNumber evidence="2">2.7.13.3</ecNumber>
    </recommendedName>
</protein>
<dbReference type="SUPFAM" id="SSF50998">
    <property type="entry name" value="Quinoprotein alcohol dehydrogenase-like"/>
    <property type="match status" value="1"/>
</dbReference>
<evidence type="ECO:0000256" key="2">
    <source>
        <dbReference type="ARBA" id="ARBA00012438"/>
    </source>
</evidence>
<evidence type="ECO:0000256" key="8">
    <source>
        <dbReference type="ARBA" id="ARBA00023012"/>
    </source>
</evidence>
<keyword evidence="8" id="KW-0902">Two-component regulatory system</keyword>
<gene>
    <name evidence="12" type="ORF">KK083_10410</name>
</gene>
<keyword evidence="13" id="KW-1185">Reference proteome</keyword>
<evidence type="ECO:0000256" key="6">
    <source>
        <dbReference type="ARBA" id="ARBA00022777"/>
    </source>
</evidence>
<feature type="domain" description="Histidine kinase" evidence="11">
    <location>
        <begin position="852"/>
        <end position="938"/>
    </location>
</feature>
<keyword evidence="9" id="KW-0812">Transmembrane</keyword>
<dbReference type="PANTHER" id="PTHR24421">
    <property type="entry name" value="NITRATE/NITRITE SENSOR PROTEIN NARX-RELATED"/>
    <property type="match status" value="1"/>
</dbReference>
<dbReference type="SMART" id="SM00387">
    <property type="entry name" value="HATPase_c"/>
    <property type="match status" value="1"/>
</dbReference>
<evidence type="ECO:0000256" key="10">
    <source>
        <dbReference type="SAM" id="SignalP"/>
    </source>
</evidence>
<organism evidence="12 13">
    <name type="scientific">Chryseosolibacter histidini</name>
    <dbReference type="NCBI Taxonomy" id="2782349"/>
    <lineage>
        <taxon>Bacteria</taxon>
        <taxon>Pseudomonadati</taxon>
        <taxon>Bacteroidota</taxon>
        <taxon>Cytophagia</taxon>
        <taxon>Cytophagales</taxon>
        <taxon>Chryseotaleaceae</taxon>
        <taxon>Chryseosolibacter</taxon>
    </lineage>
</organism>
<evidence type="ECO:0000313" key="13">
    <source>
        <dbReference type="Proteomes" id="UP001319200"/>
    </source>
</evidence>
<dbReference type="GO" id="GO:0005524">
    <property type="term" value="F:ATP binding"/>
    <property type="evidence" value="ECO:0007669"/>
    <property type="project" value="UniProtKB-KW"/>
</dbReference>
<evidence type="ECO:0000259" key="11">
    <source>
        <dbReference type="PROSITE" id="PS50109"/>
    </source>
</evidence>
<keyword evidence="4" id="KW-0808">Transferase</keyword>
<evidence type="ECO:0000256" key="7">
    <source>
        <dbReference type="ARBA" id="ARBA00022840"/>
    </source>
</evidence>
<feature type="chain" id="PRO_5042953368" description="histidine kinase" evidence="10">
    <location>
        <begin position="21"/>
        <end position="945"/>
    </location>
</feature>
<comment type="catalytic activity">
    <reaction evidence="1">
        <text>ATP + protein L-histidine = ADP + protein N-phospho-L-histidine.</text>
        <dbReference type="EC" id="2.7.13.3"/>
    </reaction>
</comment>
<dbReference type="InterPro" id="IPR050482">
    <property type="entry name" value="Sensor_HK_TwoCompSys"/>
</dbReference>
<dbReference type="InterPro" id="IPR003594">
    <property type="entry name" value="HATPase_dom"/>
</dbReference>
<dbReference type="InterPro" id="IPR011110">
    <property type="entry name" value="Reg_prop"/>
</dbReference>